<evidence type="ECO:0000313" key="1">
    <source>
        <dbReference type="EMBL" id="RAW20380.1"/>
    </source>
</evidence>
<proteinExistence type="predicted"/>
<dbReference type="AlphaFoldDB" id="A0A329R7J2"/>
<sequence>MREPVLDRQWETMLDHRCCTRELLLDHTRERSLDRLSETTLNHGFIFVCWELPLDHMRELMVNRVWEVMLNHVIS</sequence>
<protein>
    <submittedName>
        <fullName evidence="1">Uncharacterized protein</fullName>
    </submittedName>
</protein>
<evidence type="ECO:0000313" key="2">
    <source>
        <dbReference type="Proteomes" id="UP000251314"/>
    </source>
</evidence>
<dbReference type="Proteomes" id="UP000251314">
    <property type="component" value="Unassembled WGS sequence"/>
</dbReference>
<comment type="caution">
    <text evidence="1">The sequence shown here is derived from an EMBL/GenBank/DDBJ whole genome shotgun (WGS) entry which is preliminary data.</text>
</comment>
<name>A0A329R7J2_9STRA</name>
<keyword evidence="2" id="KW-1185">Reference proteome</keyword>
<dbReference type="VEuPathDB" id="FungiDB:PC110_g23179"/>
<dbReference type="EMBL" id="MJFZ01002971">
    <property type="protein sequence ID" value="RAW20380.1"/>
    <property type="molecule type" value="Genomic_DNA"/>
</dbReference>
<reference evidence="1 2" key="1">
    <citation type="submission" date="2018-01" db="EMBL/GenBank/DDBJ databases">
        <title>Draft genome of the strawberry crown rot pathogen Phytophthora cactorum.</title>
        <authorList>
            <person name="Armitage A.D."/>
            <person name="Lysoe E."/>
            <person name="Nellist C.F."/>
            <person name="Harrison R.J."/>
            <person name="Brurberg M.B."/>
        </authorList>
    </citation>
    <scope>NUCLEOTIDE SEQUENCE [LARGE SCALE GENOMIC DNA]</scope>
    <source>
        <strain evidence="1 2">10300</strain>
    </source>
</reference>
<gene>
    <name evidence="1" type="ORF">PC110_g23179</name>
</gene>
<accession>A0A329R7J2</accession>
<organism evidence="1 2">
    <name type="scientific">Phytophthora cactorum</name>
    <dbReference type="NCBI Taxonomy" id="29920"/>
    <lineage>
        <taxon>Eukaryota</taxon>
        <taxon>Sar</taxon>
        <taxon>Stramenopiles</taxon>
        <taxon>Oomycota</taxon>
        <taxon>Peronosporomycetes</taxon>
        <taxon>Peronosporales</taxon>
        <taxon>Peronosporaceae</taxon>
        <taxon>Phytophthora</taxon>
    </lineage>
</organism>
<dbReference type="OrthoDB" id="10293372at2759"/>